<dbReference type="PRINTS" id="PR00949">
    <property type="entry name" value="TYPE3IMAPROT"/>
</dbReference>
<keyword evidence="7" id="KW-0813">Transport</keyword>
<dbReference type="Gene3D" id="1.10.8.540">
    <property type="entry name" value="FHIPEP family, domain 3"/>
    <property type="match status" value="1"/>
</dbReference>
<keyword evidence="7" id="KW-0653">Protein transport</keyword>
<dbReference type="Pfam" id="PF00771">
    <property type="entry name" value="FHIPEP"/>
    <property type="match status" value="1"/>
</dbReference>
<dbReference type="EMBL" id="DVJQ01000016">
    <property type="protein sequence ID" value="HIS73728.1"/>
    <property type="molecule type" value="Genomic_DNA"/>
</dbReference>
<proteinExistence type="inferred from homology"/>
<reference evidence="8" key="2">
    <citation type="journal article" date="2021" name="PeerJ">
        <title>Extensive microbial diversity within the chicken gut microbiome revealed by metagenomics and culture.</title>
        <authorList>
            <person name="Gilroy R."/>
            <person name="Ravi A."/>
            <person name="Getino M."/>
            <person name="Pursley I."/>
            <person name="Horton D.L."/>
            <person name="Alikhan N.F."/>
            <person name="Baker D."/>
            <person name="Gharbi K."/>
            <person name="Hall N."/>
            <person name="Watson M."/>
            <person name="Adriaenssens E.M."/>
            <person name="Foster-Nyarko E."/>
            <person name="Jarju S."/>
            <person name="Secka A."/>
            <person name="Antonio M."/>
            <person name="Oren A."/>
            <person name="Chaudhuri R.R."/>
            <person name="La Ragione R."/>
            <person name="Hildebrand F."/>
            <person name="Pallen M.J."/>
        </authorList>
    </citation>
    <scope>NUCLEOTIDE SEQUENCE</scope>
    <source>
        <strain evidence="8">CHK152-2871</strain>
    </source>
</reference>
<gene>
    <name evidence="7 8" type="primary">flhA</name>
    <name evidence="8" type="ORF">IAA86_01750</name>
</gene>
<evidence type="ECO:0000313" key="9">
    <source>
        <dbReference type="Proteomes" id="UP000886865"/>
    </source>
</evidence>
<evidence type="ECO:0000256" key="4">
    <source>
        <dbReference type="ARBA" id="ARBA00022692"/>
    </source>
</evidence>
<dbReference type="InterPro" id="IPR042196">
    <property type="entry name" value="FHIPEP_4"/>
</dbReference>
<protein>
    <recommendedName>
        <fullName evidence="7">Flagellar biosynthesis protein FlhA</fullName>
    </recommendedName>
</protein>
<keyword evidence="8" id="KW-0282">Flagellum</keyword>
<keyword evidence="5 7" id="KW-1133">Transmembrane helix</keyword>
<dbReference type="Proteomes" id="UP000886865">
    <property type="component" value="Unassembled WGS sequence"/>
</dbReference>
<evidence type="ECO:0000256" key="5">
    <source>
        <dbReference type="ARBA" id="ARBA00022989"/>
    </source>
</evidence>
<accession>A0A9D1FHM3</accession>
<keyword evidence="3 7" id="KW-1003">Cell membrane</keyword>
<keyword evidence="6 7" id="KW-0472">Membrane</keyword>
<reference evidence="8" key="1">
    <citation type="submission" date="2020-10" db="EMBL/GenBank/DDBJ databases">
        <authorList>
            <person name="Gilroy R."/>
        </authorList>
    </citation>
    <scope>NUCLEOTIDE SEQUENCE</scope>
    <source>
        <strain evidence="8">CHK152-2871</strain>
    </source>
</reference>
<keyword evidence="8" id="KW-0966">Cell projection</keyword>
<feature type="transmembrane region" description="Helical" evidence="7">
    <location>
        <begin position="68"/>
        <end position="89"/>
    </location>
</feature>
<evidence type="ECO:0000256" key="7">
    <source>
        <dbReference type="RuleBase" id="RU364093"/>
    </source>
</evidence>
<comment type="similarity">
    <text evidence="2 7">Belongs to the FHIPEP (flagella/HR/invasion proteins export pore) family.</text>
</comment>
<comment type="caution">
    <text evidence="8">The sequence shown here is derived from an EMBL/GenBank/DDBJ whole genome shotgun (WGS) entry which is preliminary data.</text>
</comment>
<name>A0A9D1FHM3_9BACT</name>
<dbReference type="InterPro" id="IPR042193">
    <property type="entry name" value="FHIPEP_3"/>
</dbReference>
<evidence type="ECO:0000256" key="3">
    <source>
        <dbReference type="ARBA" id="ARBA00022475"/>
    </source>
</evidence>
<feature type="transmembrane region" description="Helical" evidence="7">
    <location>
        <begin position="237"/>
        <end position="257"/>
    </location>
</feature>
<evidence type="ECO:0000256" key="2">
    <source>
        <dbReference type="ARBA" id="ARBA00008835"/>
    </source>
</evidence>
<dbReference type="InterPro" id="IPR006301">
    <property type="entry name" value="FlhA"/>
</dbReference>
<dbReference type="GO" id="GO:0044780">
    <property type="term" value="P:bacterial-type flagellum assembly"/>
    <property type="evidence" value="ECO:0007669"/>
    <property type="project" value="InterPro"/>
</dbReference>
<keyword evidence="7" id="KW-1005">Bacterial flagellum biogenesis</keyword>
<feature type="transmembrane region" description="Helical" evidence="7">
    <location>
        <begin position="12"/>
        <end position="31"/>
    </location>
</feature>
<organism evidence="8 9">
    <name type="scientific">Candidatus Galligastranaerophilus intestinavium</name>
    <dbReference type="NCBI Taxonomy" id="2840836"/>
    <lineage>
        <taxon>Bacteria</taxon>
        <taxon>Candidatus Galligastranaerophilus</taxon>
    </lineage>
</organism>
<keyword evidence="4 7" id="KW-0812">Transmembrane</keyword>
<feature type="transmembrane region" description="Helical" evidence="7">
    <location>
        <begin position="197"/>
        <end position="217"/>
    </location>
</feature>
<dbReference type="PANTHER" id="PTHR30161">
    <property type="entry name" value="FLAGELLAR EXPORT PROTEIN, MEMBRANE FLHA SUBUNIT-RELATED"/>
    <property type="match status" value="1"/>
</dbReference>
<evidence type="ECO:0000256" key="6">
    <source>
        <dbReference type="ARBA" id="ARBA00023136"/>
    </source>
</evidence>
<dbReference type="PIRSF" id="PIRSF005419">
    <property type="entry name" value="FlhA"/>
    <property type="match status" value="1"/>
</dbReference>
<keyword evidence="7" id="KW-1006">Bacterial flagellum protein export</keyword>
<feature type="transmembrane region" description="Helical" evidence="7">
    <location>
        <begin position="109"/>
        <end position="131"/>
    </location>
</feature>
<dbReference type="Gene3D" id="3.40.30.60">
    <property type="entry name" value="FHIPEP family, domain 1"/>
    <property type="match status" value="1"/>
</dbReference>
<dbReference type="Gene3D" id="3.40.50.12790">
    <property type="entry name" value="FHIPEP family, domain 4"/>
    <property type="match status" value="1"/>
</dbReference>
<feature type="transmembrane region" description="Helical" evidence="7">
    <location>
        <begin position="37"/>
        <end position="56"/>
    </location>
</feature>
<dbReference type="GO" id="GO:0009306">
    <property type="term" value="P:protein secretion"/>
    <property type="evidence" value="ECO:0007669"/>
    <property type="project" value="InterPro"/>
</dbReference>
<comment type="subcellular location">
    <subcellularLocation>
        <location evidence="1 7">Cell membrane</location>
        <topology evidence="1 7">Multi-pass membrane protein</topology>
    </subcellularLocation>
</comment>
<dbReference type="AlphaFoldDB" id="A0A9D1FHM3"/>
<evidence type="ECO:0000256" key="1">
    <source>
        <dbReference type="ARBA" id="ARBA00004651"/>
    </source>
</evidence>
<feature type="transmembrane region" description="Helical" evidence="7">
    <location>
        <begin position="278"/>
        <end position="295"/>
    </location>
</feature>
<sequence length="700" mass="76794">MGKLAVLLKNNDIVFAIGLVVIVLMMVIPIPSQLLDLLLTINISLSVLILLVCLYTKEPLDYSSFPTILLVATLFRLGLNVTSTRLILLEANAGSVIESFGQFVIGGNYVVGFVIFVILVIINFMVITGGAGRVAEVSARFTLDSMPGKQLSIDADLNSGLIDEKEAKLRRKKLEREADFYGTMDGASKFVKGDATAGIIITVVNIVGGLVIGILQLKMDPATALSTYTILTVGDGLVSQIPALIISTATGLIISRASGSDRSLSEDIGLEMFSNPKVLFIVSGLLMFMGIIPGMPTIPFLAVSAASGWFGWQKHKDLQAKEALDLKAQEDAKKAQKLGKKRKKATRESVLELLNVETLEIEIGYRLVSLLDPEKGGDLLDRIAQIRRQSALDLGIVLPSIRVRDNLQLPPNTYQVKLKGVSIESGEVYPDRSLAMNSMGGAEDPNIKGINTIEPAFKLPAIWIEEKDKEYAETVGYTVVSPSAVISTHLTEIIRKNASEIITRADVRQLIDNLKKEVSEDYVNDLMKDLTTADVQQVIQNLLKECVSIRDLKTILETMSLQARTNKNHNTLTEYCRQALARNICKQNLADTGELLAITLSQDVEQQIAQGVNPDGESLTLNPDFVKRLMDSLNYEFTKAVQQTGNRPVILCSSPIRLIFRRLIERTYPQIVIMSYNEVTNNTKAKSIGTIRADMKTANV</sequence>
<dbReference type="NCBIfam" id="TIGR01398">
    <property type="entry name" value="FlhA"/>
    <property type="match status" value="1"/>
</dbReference>
<comment type="function">
    <text evidence="7">Required for formation of the rod structure of the flagellar apparatus. Together with FliI and FliH, may constitute the export apparatus of flagellin.</text>
</comment>
<dbReference type="PANTHER" id="PTHR30161:SF1">
    <property type="entry name" value="FLAGELLAR BIOSYNTHESIS PROTEIN FLHA-RELATED"/>
    <property type="match status" value="1"/>
</dbReference>
<dbReference type="InterPro" id="IPR042194">
    <property type="entry name" value="FHIPEP_1"/>
</dbReference>
<dbReference type="InterPro" id="IPR001712">
    <property type="entry name" value="T3SS_FHIPEP"/>
</dbReference>
<evidence type="ECO:0000313" key="8">
    <source>
        <dbReference type="EMBL" id="HIS73728.1"/>
    </source>
</evidence>
<dbReference type="GO" id="GO:0005886">
    <property type="term" value="C:plasma membrane"/>
    <property type="evidence" value="ECO:0007669"/>
    <property type="project" value="UniProtKB-SubCell"/>
</dbReference>
<keyword evidence="8" id="KW-0969">Cilium</keyword>